<dbReference type="STRING" id="1776334.APZ16_04220"/>
<feature type="transmembrane region" description="Helical" evidence="1">
    <location>
        <begin position="40"/>
        <end position="62"/>
    </location>
</feature>
<dbReference type="Proteomes" id="UP000074294">
    <property type="component" value="Unassembled WGS sequence"/>
</dbReference>
<evidence type="ECO:0008006" key="4">
    <source>
        <dbReference type="Google" id="ProtNLM"/>
    </source>
</evidence>
<dbReference type="EMBL" id="LQMQ01000005">
    <property type="protein sequence ID" value="KUO42503.1"/>
    <property type="molecule type" value="Genomic_DNA"/>
</dbReference>
<keyword evidence="1" id="KW-0472">Membrane</keyword>
<accession>A0A147K0W1</accession>
<gene>
    <name evidence="2" type="ORF">APZ16_04220</name>
</gene>
<comment type="caution">
    <text evidence="2">The sequence shown here is derived from an EMBL/GenBank/DDBJ whole genome shotgun (WGS) entry which is preliminary data.</text>
</comment>
<name>A0A147K0W1_HADYE</name>
<evidence type="ECO:0000256" key="1">
    <source>
        <dbReference type="SAM" id="Phobius"/>
    </source>
</evidence>
<evidence type="ECO:0000313" key="3">
    <source>
        <dbReference type="Proteomes" id="UP000074294"/>
    </source>
</evidence>
<proteinExistence type="predicted"/>
<sequence>MLGIAFILIGIALVLIPVIGNYVDLSRVPWWIIYVYRSDGFVFVTSPILLILSAVSIIIAILSR</sequence>
<keyword evidence="1" id="KW-0812">Transmembrane</keyword>
<protein>
    <recommendedName>
        <fullName evidence="4">DUF2905 domain-containing protein</fullName>
    </recommendedName>
</protein>
<organism evidence="2 3">
    <name type="scientific">Hadarchaeum yellowstonense</name>
    <dbReference type="NCBI Taxonomy" id="1776334"/>
    <lineage>
        <taxon>Archaea</taxon>
        <taxon>Methanobacteriati</taxon>
        <taxon>Candidatus Hadarchaeota</taxon>
        <taxon>Candidatus Hadarchaeia</taxon>
        <taxon>Candidatus Hadarchaeales</taxon>
        <taxon>Candidatus Hadarchaeaceae</taxon>
        <taxon>Candidatus Hadarchaeum</taxon>
    </lineage>
</organism>
<reference evidence="2 3" key="1">
    <citation type="journal article" date="2016" name="Nat. Microbiol.">
        <title>Genomic inference of the metabolism of cosmopolitan subsurface Archaea, Hadesarchaea.</title>
        <authorList>
            <person name="Baker B.J."/>
            <person name="Saw J.H."/>
            <person name="Lind A.E."/>
            <person name="Lazar C.S."/>
            <person name="Hinrichs K.-U."/>
            <person name="Teske A.P."/>
            <person name="Ettema T.J."/>
        </authorList>
    </citation>
    <scope>NUCLEOTIDE SEQUENCE [LARGE SCALE GENOMIC DNA]</scope>
</reference>
<dbReference type="AlphaFoldDB" id="A0A147K0W1"/>
<keyword evidence="1" id="KW-1133">Transmembrane helix</keyword>
<evidence type="ECO:0000313" key="2">
    <source>
        <dbReference type="EMBL" id="KUO42503.1"/>
    </source>
</evidence>